<evidence type="ECO:0000313" key="4">
    <source>
        <dbReference type="EMBL" id="SKB28907.1"/>
    </source>
</evidence>
<feature type="domain" description="Putative radical SAM N-terminal" evidence="3">
    <location>
        <begin position="73"/>
        <end position="223"/>
    </location>
</feature>
<evidence type="ECO:0000259" key="3">
    <source>
        <dbReference type="Pfam" id="PF19238"/>
    </source>
</evidence>
<organism evidence="4 5">
    <name type="scientific">Acetoanaerobium noterae</name>
    <dbReference type="NCBI Taxonomy" id="745369"/>
    <lineage>
        <taxon>Bacteria</taxon>
        <taxon>Bacillati</taxon>
        <taxon>Bacillota</taxon>
        <taxon>Clostridia</taxon>
        <taxon>Peptostreptococcales</taxon>
        <taxon>Filifactoraceae</taxon>
        <taxon>Acetoanaerobium</taxon>
    </lineage>
</organism>
<accession>A0A1T5A2C1</accession>
<dbReference type="SUPFAM" id="SSF102114">
    <property type="entry name" value="Radical SAM enzymes"/>
    <property type="match status" value="1"/>
</dbReference>
<keyword evidence="5" id="KW-1185">Reference proteome</keyword>
<gene>
    <name evidence="4" type="ORF">SAMN02745120_0666</name>
</gene>
<dbReference type="InterPro" id="IPR041489">
    <property type="entry name" value="PDZ_6"/>
</dbReference>
<dbReference type="EMBL" id="FUYN01000001">
    <property type="protein sequence ID" value="SKB28907.1"/>
    <property type="molecule type" value="Genomic_DNA"/>
</dbReference>
<proteinExistence type="predicted"/>
<dbReference type="OrthoDB" id="9774724at2"/>
<dbReference type="Gene3D" id="2.30.42.10">
    <property type="match status" value="1"/>
</dbReference>
<evidence type="ECO:0000259" key="2">
    <source>
        <dbReference type="Pfam" id="PF17820"/>
    </source>
</evidence>
<dbReference type="AlphaFoldDB" id="A0A1T5A2C1"/>
<dbReference type="InterPro" id="IPR013785">
    <property type="entry name" value="Aldolase_TIM"/>
</dbReference>
<feature type="domain" description="PDZ" evidence="2">
    <location>
        <begin position="12"/>
        <end position="49"/>
    </location>
</feature>
<dbReference type="Proteomes" id="UP000243406">
    <property type="component" value="Unassembled WGS sequence"/>
</dbReference>
<feature type="domain" description="DUF512" evidence="1">
    <location>
        <begin position="226"/>
        <end position="427"/>
    </location>
</feature>
<dbReference type="SUPFAM" id="SSF50156">
    <property type="entry name" value="PDZ domain-like"/>
    <property type="match status" value="1"/>
</dbReference>
<evidence type="ECO:0000313" key="5">
    <source>
        <dbReference type="Proteomes" id="UP000243406"/>
    </source>
</evidence>
<reference evidence="5" key="1">
    <citation type="submission" date="2017-02" db="EMBL/GenBank/DDBJ databases">
        <authorList>
            <person name="Varghese N."/>
            <person name="Submissions S."/>
        </authorList>
    </citation>
    <scope>NUCLEOTIDE SEQUENCE [LARGE SCALE GENOMIC DNA]</scope>
    <source>
        <strain evidence="5">ATCC 35199</strain>
    </source>
</reference>
<dbReference type="InterPro" id="IPR007549">
    <property type="entry name" value="DUF512"/>
</dbReference>
<dbReference type="Gene3D" id="3.20.20.70">
    <property type="entry name" value="Aldolase class I"/>
    <property type="match status" value="1"/>
</dbReference>
<dbReference type="InterPro" id="IPR036034">
    <property type="entry name" value="PDZ_sf"/>
</dbReference>
<dbReference type="Pfam" id="PF19238">
    <property type="entry name" value="Radical_SAM_2"/>
    <property type="match status" value="1"/>
</dbReference>
<evidence type="ECO:0000259" key="1">
    <source>
        <dbReference type="Pfam" id="PF04459"/>
    </source>
</evidence>
<protein>
    <submittedName>
        <fullName evidence="4">Putative radical SAM enzyme, TIGR03279 family</fullName>
    </submittedName>
</protein>
<sequence>MELKKMKFENKITKIEPDSIAEELEIEVGDILVAINAQKIEDIIEYQFLEADEYIELEIEKQSGEHIIYEIDKDIDEALGLEFENPIIDSVKTCRNKCIFCFIDQLPEGMRETLYFKDDDSRLSFLQGNFITMTNMGDKEIDKMIKYRISPVNVSVHTTNPILRANMLGNRFAGDVLDKMKRLKTADITMNAQIVLVPDVNDKEELDKTINDLASLYPQLNSVAIVPIGITKYRENLCKVEIFDKESANEVINQIEKIQNELLDKLGTRFAFLSDEFYVMANRNLPTKEAYEGYVQLENGVGLISKLEHEIYEELEKTPKFPINRHISIATGKSAFEFINSMAKLIMKEFEGLKIDVHMISNEFFGETITVAGLITASDIEKQLKDKNLGQELIIPRSMMKADEDIFLDNITLDELKQRLKIEIIISEVEGRDFIDKLVGRVQKN</sequence>
<name>A0A1T5A2C1_9FIRM</name>
<dbReference type="InterPro" id="IPR058240">
    <property type="entry name" value="rSAM_sf"/>
</dbReference>
<dbReference type="InterPro" id="IPR045375">
    <property type="entry name" value="Put_radical_SAM-like_N"/>
</dbReference>
<dbReference type="Pfam" id="PF17820">
    <property type="entry name" value="PDZ_6"/>
    <property type="match status" value="1"/>
</dbReference>
<dbReference type="Pfam" id="PF04459">
    <property type="entry name" value="DUF512"/>
    <property type="match status" value="1"/>
</dbReference>
<dbReference type="RefSeq" id="WP_079588618.1">
    <property type="nucleotide sequence ID" value="NZ_FUYN01000001.1"/>
</dbReference>